<accession>A0A5C5VZ25</accession>
<comment type="pathway">
    <text evidence="7">tRNA modification; N(7)-methylguanine-tRNA biosynthesis.</text>
</comment>
<dbReference type="PANTHER" id="PTHR23417:SF14">
    <property type="entry name" value="PENTACOTRIPEPTIDE-REPEAT REGION OF PRORP DOMAIN-CONTAINING PROTEIN"/>
    <property type="match status" value="1"/>
</dbReference>
<feature type="binding site" evidence="7">
    <location>
        <position position="73"/>
    </location>
    <ligand>
        <name>S-adenosyl-L-methionine</name>
        <dbReference type="ChEBI" id="CHEBI:59789"/>
    </ligand>
</feature>
<feature type="binding site" evidence="7">
    <location>
        <position position="123"/>
    </location>
    <ligand>
        <name>S-adenosyl-L-methionine</name>
        <dbReference type="ChEBI" id="CHEBI:59789"/>
    </ligand>
</feature>
<dbReference type="InterPro" id="IPR055361">
    <property type="entry name" value="tRNA_methyltr_TrmB_bact"/>
</dbReference>
<dbReference type="GO" id="GO:0008176">
    <property type="term" value="F:tRNA (guanine(46)-N7)-methyltransferase activity"/>
    <property type="evidence" value="ECO:0007669"/>
    <property type="project" value="UniProtKB-UniRule"/>
</dbReference>
<proteinExistence type="inferred from homology"/>
<evidence type="ECO:0000256" key="5">
    <source>
        <dbReference type="ARBA" id="ARBA00022691"/>
    </source>
</evidence>
<name>A0A5C5VZ25_9BACT</name>
<reference evidence="8 9" key="1">
    <citation type="submission" date="2019-02" db="EMBL/GenBank/DDBJ databases">
        <title>Deep-cultivation of Planctomycetes and their phenomic and genomic characterization uncovers novel biology.</title>
        <authorList>
            <person name="Wiegand S."/>
            <person name="Jogler M."/>
            <person name="Boedeker C."/>
            <person name="Pinto D."/>
            <person name="Vollmers J."/>
            <person name="Rivas-Marin E."/>
            <person name="Kohn T."/>
            <person name="Peeters S.H."/>
            <person name="Heuer A."/>
            <person name="Rast P."/>
            <person name="Oberbeckmann S."/>
            <person name="Bunk B."/>
            <person name="Jeske O."/>
            <person name="Meyerdierks A."/>
            <person name="Storesund J.E."/>
            <person name="Kallscheuer N."/>
            <person name="Luecker S."/>
            <person name="Lage O.M."/>
            <person name="Pohl T."/>
            <person name="Merkel B.J."/>
            <person name="Hornburger P."/>
            <person name="Mueller R.-W."/>
            <person name="Bruemmer F."/>
            <person name="Labrenz M."/>
            <person name="Spormann A.M."/>
            <person name="Op Den Camp H."/>
            <person name="Overmann J."/>
            <person name="Amann R."/>
            <person name="Jetten M.S.M."/>
            <person name="Mascher T."/>
            <person name="Medema M.H."/>
            <person name="Devos D.P."/>
            <person name="Kaster A.-K."/>
            <person name="Ovreas L."/>
            <person name="Rohde M."/>
            <person name="Galperin M.Y."/>
            <person name="Jogler C."/>
        </authorList>
    </citation>
    <scope>NUCLEOTIDE SEQUENCE [LARGE SCALE GENOMIC DNA]</scope>
    <source>
        <strain evidence="8 9">Pla111</strain>
    </source>
</reference>
<dbReference type="SUPFAM" id="SSF53335">
    <property type="entry name" value="S-adenosyl-L-methionine-dependent methyltransferases"/>
    <property type="match status" value="1"/>
</dbReference>
<keyword evidence="5 7" id="KW-0949">S-adenosyl-L-methionine</keyword>
<evidence type="ECO:0000256" key="6">
    <source>
        <dbReference type="ARBA" id="ARBA00022694"/>
    </source>
</evidence>
<feature type="binding site" evidence="7">
    <location>
        <position position="100"/>
    </location>
    <ligand>
        <name>S-adenosyl-L-methionine</name>
        <dbReference type="ChEBI" id="CHEBI:59789"/>
    </ligand>
</feature>
<dbReference type="InterPro" id="IPR003358">
    <property type="entry name" value="tRNA_(Gua-N-7)_MeTrfase_Trmb"/>
</dbReference>
<evidence type="ECO:0000256" key="4">
    <source>
        <dbReference type="ARBA" id="ARBA00022679"/>
    </source>
</evidence>
<feature type="binding site" evidence="7">
    <location>
        <position position="127"/>
    </location>
    <ligand>
        <name>substrate</name>
    </ligand>
</feature>
<gene>
    <name evidence="7 8" type="primary">trmB</name>
    <name evidence="8" type="ORF">Pla111_22460</name>
</gene>
<dbReference type="HAMAP" id="MF_01057">
    <property type="entry name" value="tRNA_methyltr_TrmB"/>
    <property type="match status" value="1"/>
</dbReference>
<feature type="binding site" evidence="7">
    <location>
        <begin position="202"/>
        <end position="205"/>
    </location>
    <ligand>
        <name>substrate</name>
    </ligand>
</feature>
<dbReference type="GO" id="GO:0043527">
    <property type="term" value="C:tRNA methyltransferase complex"/>
    <property type="evidence" value="ECO:0007669"/>
    <property type="project" value="TreeGrafter"/>
</dbReference>
<dbReference type="EMBL" id="SJPH01000004">
    <property type="protein sequence ID" value="TWT43295.1"/>
    <property type="molecule type" value="Genomic_DNA"/>
</dbReference>
<comment type="caution">
    <text evidence="7">Lacks conserved residue(s) required for the propagation of feature annotation.</text>
</comment>
<dbReference type="PANTHER" id="PTHR23417">
    <property type="entry name" value="3-DEOXY-D-MANNO-OCTULOSONIC-ACID TRANSFERASE/TRNA GUANINE-N 7 - -METHYLTRANSFERASE"/>
    <property type="match status" value="1"/>
</dbReference>
<evidence type="ECO:0000313" key="8">
    <source>
        <dbReference type="EMBL" id="TWT43295.1"/>
    </source>
</evidence>
<comment type="similarity">
    <text evidence="7">Belongs to the class I-like SAM-binding methyltransferase superfamily. TrmB family.</text>
</comment>
<keyword evidence="4 7" id="KW-0808">Transferase</keyword>
<comment type="catalytic activity">
    <reaction evidence="1 7">
        <text>guanosine(46) in tRNA + S-adenosyl-L-methionine = N(7)-methylguanosine(46) in tRNA + S-adenosyl-L-homocysteine</text>
        <dbReference type="Rhea" id="RHEA:42708"/>
        <dbReference type="Rhea" id="RHEA-COMP:10188"/>
        <dbReference type="Rhea" id="RHEA-COMP:10189"/>
        <dbReference type="ChEBI" id="CHEBI:57856"/>
        <dbReference type="ChEBI" id="CHEBI:59789"/>
        <dbReference type="ChEBI" id="CHEBI:74269"/>
        <dbReference type="ChEBI" id="CHEBI:74480"/>
        <dbReference type="EC" id="2.1.1.33"/>
    </reaction>
</comment>
<protein>
    <recommendedName>
        <fullName evidence="7">tRNA (guanine-N(7)-)-methyltransferase</fullName>
        <ecNumber evidence="7">2.1.1.33</ecNumber>
    </recommendedName>
    <alternativeName>
        <fullName evidence="7">tRNA (guanine(46)-N(7))-methyltransferase</fullName>
    </alternativeName>
    <alternativeName>
        <fullName evidence="7">tRNA(m7G46)-methyltransferase</fullName>
    </alternativeName>
</protein>
<organism evidence="8 9">
    <name type="scientific">Botrimarina hoheduenensis</name>
    <dbReference type="NCBI Taxonomy" id="2528000"/>
    <lineage>
        <taxon>Bacteria</taxon>
        <taxon>Pseudomonadati</taxon>
        <taxon>Planctomycetota</taxon>
        <taxon>Planctomycetia</taxon>
        <taxon>Pirellulales</taxon>
        <taxon>Lacipirellulaceae</taxon>
        <taxon>Botrimarina</taxon>
    </lineage>
</organism>
<keyword evidence="9" id="KW-1185">Reference proteome</keyword>
<evidence type="ECO:0000256" key="7">
    <source>
        <dbReference type="HAMAP-Rule" id="MF_01057"/>
    </source>
</evidence>
<dbReference type="EC" id="2.1.1.33" evidence="7"/>
<dbReference type="Pfam" id="PF02390">
    <property type="entry name" value="Methyltransf_4"/>
    <property type="match status" value="1"/>
</dbReference>
<feature type="binding site" evidence="7">
    <location>
        <position position="48"/>
    </location>
    <ligand>
        <name>S-adenosyl-L-methionine</name>
        <dbReference type="ChEBI" id="CHEBI:59789"/>
    </ligand>
</feature>
<keyword evidence="3 7" id="KW-0489">Methyltransferase</keyword>
<dbReference type="RefSeq" id="WP_146574305.1">
    <property type="nucleotide sequence ID" value="NZ_SJPH01000004.1"/>
</dbReference>
<comment type="function">
    <text evidence="2 7">Catalyzes the formation of N(7)-methylguanine at position 46 (m7G46) in tRNA.</text>
</comment>
<dbReference type="AlphaFoldDB" id="A0A5C5VZ25"/>
<keyword evidence="6 7" id="KW-0819">tRNA processing</keyword>
<dbReference type="PROSITE" id="PS51625">
    <property type="entry name" value="SAM_MT_TRMB"/>
    <property type="match status" value="1"/>
</dbReference>
<dbReference type="Proteomes" id="UP000318995">
    <property type="component" value="Unassembled WGS sequence"/>
</dbReference>
<dbReference type="InterPro" id="IPR029063">
    <property type="entry name" value="SAM-dependent_MTases_sf"/>
</dbReference>
<sequence>MGRRAIPSIHRQLDLSGVLVTIDDLPRPWDNGARLFGPARAGLPLEVEIGSGKGMFLRRATGERPNHNFLGVEIAHKYARYCAALLTREQRENGVVLSGDGARLMSEVLPTGGLEAVHVYFPDPWWKKRHHKRRLMNNADFLTDVARTLRPGGALHFWTDVPEYFEAAVEFLAAMRAERGLPLEGPHPVPEPPSLHELDFHTHFERRTRLNDQPVFRSRFVRS</sequence>
<feature type="binding site" evidence="7">
    <location>
        <position position="160"/>
    </location>
    <ligand>
        <name>substrate</name>
    </ligand>
</feature>
<comment type="caution">
    <text evidence="8">The sequence shown here is derived from an EMBL/GenBank/DDBJ whole genome shotgun (WGS) entry which is preliminary data.</text>
</comment>
<dbReference type="CDD" id="cd02440">
    <property type="entry name" value="AdoMet_MTases"/>
    <property type="match status" value="1"/>
</dbReference>
<dbReference type="Gene3D" id="3.40.50.150">
    <property type="entry name" value="Vaccinia Virus protein VP39"/>
    <property type="match status" value="1"/>
</dbReference>
<evidence type="ECO:0000256" key="2">
    <source>
        <dbReference type="ARBA" id="ARBA00003015"/>
    </source>
</evidence>
<dbReference type="UniPathway" id="UPA00989"/>
<dbReference type="OrthoDB" id="9802090at2"/>
<evidence type="ECO:0000256" key="1">
    <source>
        <dbReference type="ARBA" id="ARBA00000142"/>
    </source>
</evidence>
<evidence type="ECO:0000313" key="9">
    <source>
        <dbReference type="Proteomes" id="UP000318995"/>
    </source>
</evidence>
<evidence type="ECO:0000256" key="3">
    <source>
        <dbReference type="ARBA" id="ARBA00022603"/>
    </source>
</evidence>